<name>A0A0A8E458_9GAMM</name>
<dbReference type="GO" id="GO:0002047">
    <property type="term" value="P:phenazine biosynthetic process"/>
    <property type="evidence" value="ECO:0007669"/>
    <property type="project" value="TreeGrafter"/>
</dbReference>
<evidence type="ECO:0000256" key="3">
    <source>
        <dbReference type="ARBA" id="ARBA00023239"/>
    </source>
</evidence>
<dbReference type="NCBIfam" id="TIGR00566">
    <property type="entry name" value="trpG_papA"/>
    <property type="match status" value="1"/>
</dbReference>
<dbReference type="InterPro" id="IPR029062">
    <property type="entry name" value="Class_I_gatase-like"/>
</dbReference>
<evidence type="ECO:0000256" key="1">
    <source>
        <dbReference type="ARBA" id="ARBA00012266"/>
    </source>
</evidence>
<dbReference type="PROSITE" id="PS51273">
    <property type="entry name" value="GATASE_TYPE_1"/>
    <property type="match status" value="1"/>
</dbReference>
<dbReference type="KEGG" id="fgu:SD28_01310"/>
<dbReference type="CDD" id="cd01743">
    <property type="entry name" value="GATase1_Anthranilate_Synthase"/>
    <property type="match status" value="1"/>
</dbReference>
<dbReference type="InterPro" id="IPR017926">
    <property type="entry name" value="GATASE"/>
</dbReference>
<dbReference type="AlphaFoldDB" id="A0A0A8E458"/>
<dbReference type="PANTHER" id="PTHR43418">
    <property type="entry name" value="MULTIFUNCTIONAL TRYPTOPHAN BIOSYNTHESIS PROTEIN-RELATED"/>
    <property type="match status" value="1"/>
</dbReference>
<dbReference type="Proteomes" id="UP000031104">
    <property type="component" value="Chromosome"/>
</dbReference>
<keyword evidence="3" id="KW-0456">Lyase</keyword>
<dbReference type="SUPFAM" id="SSF52317">
    <property type="entry name" value="Class I glutamine amidotransferase-like"/>
    <property type="match status" value="1"/>
</dbReference>
<dbReference type="InterPro" id="IPR050472">
    <property type="entry name" value="Anth_synth/Amidotransfase"/>
</dbReference>
<dbReference type="HOGENOM" id="CLU_014340_1_0_6"/>
<protein>
    <recommendedName>
        <fullName evidence="1">anthranilate synthase</fullName>
        <ecNumber evidence="1">4.1.3.27</ecNumber>
    </recommendedName>
</protein>
<keyword evidence="7" id="KW-1185">Reference proteome</keyword>
<dbReference type="InterPro" id="IPR006221">
    <property type="entry name" value="TrpG/PapA_dom"/>
</dbReference>
<evidence type="ECO:0000313" key="6">
    <source>
        <dbReference type="EMBL" id="AJC48392.1"/>
    </source>
</evidence>
<keyword evidence="2" id="KW-0315">Glutamine amidotransferase</keyword>
<evidence type="ECO:0000259" key="5">
    <source>
        <dbReference type="Pfam" id="PF00117"/>
    </source>
</evidence>
<reference evidence="6 7" key="1">
    <citation type="submission" date="2014-12" db="EMBL/GenBank/DDBJ databases">
        <title>Complete genome sequence of Francisella guanzhouensis strain 08HL01032 isolated from air-conditioning system in China.</title>
        <authorList>
            <person name="Svensson D."/>
            <person name="Ohrman C."/>
            <person name="Backman S."/>
            <person name="Karlsson E."/>
            <person name="Nilsson E."/>
            <person name="Bystrom M."/>
            <person name="Larkeryd A."/>
            <person name="Stenberg P."/>
            <person name="Scholtz H.C."/>
            <person name="Forsman M."/>
            <person name="Sjodin A."/>
        </authorList>
    </citation>
    <scope>NUCLEOTIDE SEQUENCE [LARGE SCALE GENOMIC DNA]</scope>
    <source>
        <strain evidence="6 7">08HL01032</strain>
    </source>
</reference>
<dbReference type="GO" id="GO:0004049">
    <property type="term" value="F:anthranilate synthase activity"/>
    <property type="evidence" value="ECO:0007669"/>
    <property type="project" value="UniProtKB-EC"/>
</dbReference>
<dbReference type="GO" id="GO:0005829">
    <property type="term" value="C:cytosol"/>
    <property type="evidence" value="ECO:0007669"/>
    <property type="project" value="TreeGrafter"/>
</dbReference>
<evidence type="ECO:0000256" key="2">
    <source>
        <dbReference type="ARBA" id="ARBA00022962"/>
    </source>
</evidence>
<dbReference type="PRINTS" id="PR00099">
    <property type="entry name" value="CPSGATASE"/>
</dbReference>
<dbReference type="GO" id="GO:0004048">
    <property type="term" value="F:anthranilate phosphoribosyltransferase activity"/>
    <property type="evidence" value="ECO:0007669"/>
    <property type="project" value="TreeGrafter"/>
</dbReference>
<evidence type="ECO:0000256" key="4">
    <source>
        <dbReference type="ARBA" id="ARBA00047683"/>
    </source>
</evidence>
<dbReference type="EMBL" id="CP010427">
    <property type="protein sequence ID" value="AJC48392.1"/>
    <property type="molecule type" value="Genomic_DNA"/>
</dbReference>
<dbReference type="EC" id="4.1.3.27" evidence="1"/>
<dbReference type="PRINTS" id="PR00097">
    <property type="entry name" value="ANTSNTHASEII"/>
</dbReference>
<dbReference type="GO" id="GO:0000162">
    <property type="term" value="P:L-tryptophan biosynthetic process"/>
    <property type="evidence" value="ECO:0007669"/>
    <property type="project" value="TreeGrafter"/>
</dbReference>
<dbReference type="PANTHER" id="PTHR43418:SF2">
    <property type="entry name" value="BIFUNCTIONAL PROTEIN TRPGD"/>
    <property type="match status" value="1"/>
</dbReference>
<sequence>MANIIFIDNFDSFSYNLVDEFKSLGNQVEVYRNNIDIGFLLDKINVTKNPIVVISPGPGNPSQAGNIIPLISQIKGKVPVIGICLGHQAIVEAYGGIVSHANEIVHGKIARIKLNDHIIFKGLDSPLTVARYHSLVAVKVPISLKIIAEVNDLVMAVVDDENKICGLQFHPESIMTIQGTKLLANIINWVQND</sequence>
<dbReference type="FunFam" id="3.40.50.880:FF:000003">
    <property type="entry name" value="Anthranilate synthase component II"/>
    <property type="match status" value="1"/>
</dbReference>
<proteinExistence type="predicted"/>
<accession>A0A0A8E458</accession>
<dbReference type="STRING" id="594679.SD28_01310"/>
<dbReference type="PRINTS" id="PR00096">
    <property type="entry name" value="GATASE"/>
</dbReference>
<evidence type="ECO:0000313" key="7">
    <source>
        <dbReference type="Proteomes" id="UP000031104"/>
    </source>
</evidence>
<comment type="catalytic activity">
    <reaction evidence="4">
        <text>chorismate + L-glutamine = anthranilate + pyruvate + L-glutamate + H(+)</text>
        <dbReference type="Rhea" id="RHEA:21732"/>
        <dbReference type="ChEBI" id="CHEBI:15361"/>
        <dbReference type="ChEBI" id="CHEBI:15378"/>
        <dbReference type="ChEBI" id="CHEBI:16567"/>
        <dbReference type="ChEBI" id="CHEBI:29748"/>
        <dbReference type="ChEBI" id="CHEBI:29985"/>
        <dbReference type="ChEBI" id="CHEBI:58359"/>
        <dbReference type="EC" id="4.1.3.27"/>
    </reaction>
</comment>
<dbReference type="RefSeq" id="WP_039123332.1">
    <property type="nucleotide sequence ID" value="NZ_CP010427.1"/>
</dbReference>
<dbReference type="OrthoDB" id="9786812at2"/>
<gene>
    <name evidence="6" type="ORF">SD28_01310</name>
</gene>
<dbReference type="Gene3D" id="3.40.50.880">
    <property type="match status" value="1"/>
</dbReference>
<feature type="domain" description="Glutamine amidotransferase" evidence="5">
    <location>
        <begin position="6"/>
        <end position="186"/>
    </location>
</feature>
<dbReference type="Pfam" id="PF00117">
    <property type="entry name" value="GATase"/>
    <property type="match status" value="1"/>
</dbReference>
<organism evidence="6 7">
    <name type="scientific">Allofrancisella guangzhouensis</name>
    <dbReference type="NCBI Taxonomy" id="594679"/>
    <lineage>
        <taxon>Bacteria</taxon>
        <taxon>Pseudomonadati</taxon>
        <taxon>Pseudomonadota</taxon>
        <taxon>Gammaproteobacteria</taxon>
        <taxon>Thiotrichales</taxon>
        <taxon>Francisellaceae</taxon>
        <taxon>Allofrancisella</taxon>
    </lineage>
</organism>